<dbReference type="Proteomes" id="UP000275408">
    <property type="component" value="Unassembled WGS sequence"/>
</dbReference>
<gene>
    <name evidence="2" type="ORF">pdam_00017050</name>
</gene>
<comment type="caution">
    <text evidence="2">The sequence shown here is derived from an EMBL/GenBank/DDBJ whole genome shotgun (WGS) entry which is preliminary data.</text>
</comment>
<organism evidence="2 3">
    <name type="scientific">Pocillopora damicornis</name>
    <name type="common">Cauliflower coral</name>
    <name type="synonym">Millepora damicornis</name>
    <dbReference type="NCBI Taxonomy" id="46731"/>
    <lineage>
        <taxon>Eukaryota</taxon>
        <taxon>Metazoa</taxon>
        <taxon>Cnidaria</taxon>
        <taxon>Anthozoa</taxon>
        <taxon>Hexacorallia</taxon>
        <taxon>Scleractinia</taxon>
        <taxon>Astrocoeniina</taxon>
        <taxon>Pocilloporidae</taxon>
        <taxon>Pocillopora</taxon>
    </lineage>
</organism>
<protein>
    <submittedName>
        <fullName evidence="2">Uncharacterized protein</fullName>
    </submittedName>
</protein>
<feature type="region of interest" description="Disordered" evidence="1">
    <location>
        <begin position="1"/>
        <end position="37"/>
    </location>
</feature>
<evidence type="ECO:0000313" key="3">
    <source>
        <dbReference type="Proteomes" id="UP000275408"/>
    </source>
</evidence>
<keyword evidence="3" id="KW-1185">Reference proteome</keyword>
<proteinExistence type="predicted"/>
<sequence>MDVAEENAEEKIQQETRGTDENETKEEDPKREITQTDHLNRRLLGAFLVRLNSSESTGVLPSNNLPQMDIYEDEDFETDENCTDNRLFKDKNLNEAPKGS</sequence>
<dbReference type="AlphaFoldDB" id="A0A3M6TQX6"/>
<accession>A0A3M6TQX6</accession>
<evidence type="ECO:0000256" key="1">
    <source>
        <dbReference type="SAM" id="MobiDB-lite"/>
    </source>
</evidence>
<dbReference type="EMBL" id="RCHS01003131">
    <property type="protein sequence ID" value="RMX43813.1"/>
    <property type="molecule type" value="Genomic_DNA"/>
</dbReference>
<feature type="compositionally biased region" description="Basic and acidic residues" evidence="1">
    <location>
        <begin position="9"/>
        <end position="37"/>
    </location>
</feature>
<feature type="region of interest" description="Disordered" evidence="1">
    <location>
        <begin position="81"/>
        <end position="100"/>
    </location>
</feature>
<name>A0A3M6TQX6_POCDA</name>
<reference evidence="2 3" key="1">
    <citation type="journal article" date="2018" name="Sci. Rep.">
        <title>Comparative analysis of the Pocillopora damicornis genome highlights role of immune system in coral evolution.</title>
        <authorList>
            <person name="Cunning R."/>
            <person name="Bay R.A."/>
            <person name="Gillette P."/>
            <person name="Baker A.C."/>
            <person name="Traylor-Knowles N."/>
        </authorList>
    </citation>
    <scope>NUCLEOTIDE SEQUENCE [LARGE SCALE GENOMIC DNA]</scope>
    <source>
        <strain evidence="2">RSMAS</strain>
        <tissue evidence="2">Whole animal</tissue>
    </source>
</reference>
<evidence type="ECO:0000313" key="2">
    <source>
        <dbReference type="EMBL" id="RMX43813.1"/>
    </source>
</evidence>